<protein>
    <submittedName>
        <fullName evidence="1">Uncharacterized protein</fullName>
    </submittedName>
</protein>
<reference evidence="1 2" key="1">
    <citation type="submission" date="2022-03" db="EMBL/GenBank/DDBJ databases">
        <authorList>
            <person name="Macdonald S."/>
            <person name="Ahmed S."/>
            <person name="Newling K."/>
        </authorList>
    </citation>
    <scope>NUCLEOTIDE SEQUENCE [LARGE SCALE GENOMIC DNA]</scope>
</reference>
<dbReference type="AlphaFoldDB" id="A0ABC8JA91"/>
<keyword evidence="2" id="KW-1185">Reference proteome</keyword>
<proteinExistence type="predicted"/>
<dbReference type="EMBL" id="CAKOAT010090377">
    <property type="protein sequence ID" value="CAH8320070.1"/>
    <property type="molecule type" value="Genomic_DNA"/>
</dbReference>
<evidence type="ECO:0000313" key="2">
    <source>
        <dbReference type="Proteomes" id="UP001642260"/>
    </source>
</evidence>
<name>A0ABC8JA91_ERUVS</name>
<organism evidence="1 2">
    <name type="scientific">Eruca vesicaria subsp. sativa</name>
    <name type="common">Garden rocket</name>
    <name type="synonym">Eruca sativa</name>
    <dbReference type="NCBI Taxonomy" id="29727"/>
    <lineage>
        <taxon>Eukaryota</taxon>
        <taxon>Viridiplantae</taxon>
        <taxon>Streptophyta</taxon>
        <taxon>Embryophyta</taxon>
        <taxon>Tracheophyta</taxon>
        <taxon>Spermatophyta</taxon>
        <taxon>Magnoliopsida</taxon>
        <taxon>eudicotyledons</taxon>
        <taxon>Gunneridae</taxon>
        <taxon>Pentapetalae</taxon>
        <taxon>rosids</taxon>
        <taxon>malvids</taxon>
        <taxon>Brassicales</taxon>
        <taxon>Brassicaceae</taxon>
        <taxon>Brassiceae</taxon>
        <taxon>Eruca</taxon>
    </lineage>
</organism>
<accession>A0ABC8JA91</accession>
<sequence>MCEVIYCEVVISYDSFRRLPPPLFRYEYFFALLRDFPDLKFTINGGINSVVESLAHFGTCSGITRQQLED</sequence>
<evidence type="ECO:0000313" key="1">
    <source>
        <dbReference type="EMBL" id="CAH8320070.1"/>
    </source>
</evidence>
<gene>
    <name evidence="1" type="ORF">ERUC_LOCUS8639</name>
</gene>
<dbReference type="Proteomes" id="UP001642260">
    <property type="component" value="Unassembled WGS sequence"/>
</dbReference>
<comment type="caution">
    <text evidence="1">The sequence shown here is derived from an EMBL/GenBank/DDBJ whole genome shotgun (WGS) entry which is preliminary data.</text>
</comment>